<dbReference type="PANTHER" id="PTHR13031:SF0">
    <property type="entry name" value="RIBONUCLEASE P PROTEIN SUBUNIT P30"/>
    <property type="match status" value="1"/>
</dbReference>
<dbReference type="PANTHER" id="PTHR13031">
    <property type="entry name" value="RIBONUCLEASE P SUBUNIT P30"/>
    <property type="match status" value="1"/>
</dbReference>
<comment type="subcellular location">
    <subcellularLocation>
        <location evidence="1">Nucleus</location>
    </subcellularLocation>
</comment>
<reference evidence="5" key="1">
    <citation type="submission" date="2016-05" db="EMBL/GenBank/DDBJ databases">
        <title>Comparative genomics of biotechnologically important yeasts.</title>
        <authorList>
            <consortium name="DOE Joint Genome Institute"/>
            <person name="Riley R."/>
            <person name="Haridas S."/>
            <person name="Wolfe K.H."/>
            <person name="Lopes M.R."/>
            <person name="Hittinger C.T."/>
            <person name="Goker M."/>
            <person name="Salamov A."/>
            <person name="Wisecaver J."/>
            <person name="Long T.M."/>
            <person name="Aerts A.L."/>
            <person name="Barry K."/>
            <person name="Choi C."/>
            <person name="Clum A."/>
            <person name="Coughlan A.Y."/>
            <person name="Deshpande S."/>
            <person name="Douglass A.P."/>
            <person name="Hanson S.J."/>
            <person name="Klenk H.-P."/>
            <person name="Labutti K."/>
            <person name="Lapidus A."/>
            <person name="Lindquist E."/>
            <person name="Lipzen A."/>
            <person name="Meier-Kolthoff J.P."/>
            <person name="Ohm R.A."/>
            <person name="Otillar R.P."/>
            <person name="Pangilinan J."/>
            <person name="Peng Y."/>
            <person name="Rokas A."/>
            <person name="Rosa C.A."/>
            <person name="Scheuner C."/>
            <person name="Sibirny A.A."/>
            <person name="Slot J.C."/>
            <person name="Stielow J.B."/>
            <person name="Sun H."/>
            <person name="Kurtzman C.P."/>
            <person name="Blackwell M."/>
            <person name="Grigoriev I.V."/>
            <person name="Jeffries T.W."/>
        </authorList>
    </citation>
    <scope>NUCLEOTIDE SEQUENCE [LARGE SCALE GENOMIC DNA]</scope>
    <source>
        <strain evidence="5">NRRL Y-1933</strain>
    </source>
</reference>
<dbReference type="OrthoDB" id="17948at2759"/>
<dbReference type="STRING" id="984485.A0A1E4RIB8"/>
<dbReference type="Gene3D" id="3.20.20.140">
    <property type="entry name" value="Metal-dependent hydrolases"/>
    <property type="match status" value="2"/>
</dbReference>
<dbReference type="AlphaFoldDB" id="A0A1E4RIB8"/>
<dbReference type="GeneID" id="30993291"/>
<dbReference type="Proteomes" id="UP000095085">
    <property type="component" value="Unassembled WGS sequence"/>
</dbReference>
<dbReference type="GO" id="GO:0003723">
    <property type="term" value="F:RNA binding"/>
    <property type="evidence" value="ECO:0007669"/>
    <property type="project" value="TreeGrafter"/>
</dbReference>
<keyword evidence="3" id="KW-0819">tRNA processing</keyword>
<dbReference type="EMBL" id="KV454541">
    <property type="protein sequence ID" value="ODV67014.1"/>
    <property type="molecule type" value="Genomic_DNA"/>
</dbReference>
<evidence type="ECO:0000313" key="4">
    <source>
        <dbReference type="EMBL" id="ODV67014.1"/>
    </source>
</evidence>
<dbReference type="GO" id="GO:0005655">
    <property type="term" value="C:nucleolar ribonuclease P complex"/>
    <property type="evidence" value="ECO:0007669"/>
    <property type="project" value="TreeGrafter"/>
</dbReference>
<comment type="similarity">
    <text evidence="2">Belongs to the eukaryotic/archaeal RNase P protein component 3 family.</text>
</comment>
<dbReference type="SUPFAM" id="SSF89550">
    <property type="entry name" value="PHP domain-like"/>
    <property type="match status" value="1"/>
</dbReference>
<dbReference type="RefSeq" id="XP_020076081.1">
    <property type="nucleotide sequence ID" value="XM_020218741.1"/>
</dbReference>
<dbReference type="InterPro" id="IPR016195">
    <property type="entry name" value="Pol/histidinol_Pase-like"/>
</dbReference>
<dbReference type="InterPro" id="IPR002738">
    <property type="entry name" value="RNase_P_p30"/>
</dbReference>
<accession>A0A1E4RIB8</accession>
<evidence type="ECO:0000256" key="2">
    <source>
        <dbReference type="ARBA" id="ARBA00007331"/>
    </source>
</evidence>
<proteinExistence type="inferred from homology"/>
<gene>
    <name evidence="4" type="ORF">HYPBUDRAFT_110022</name>
</gene>
<protein>
    <submittedName>
        <fullName evidence="4">PHP domain-like protein</fullName>
    </submittedName>
</protein>
<evidence type="ECO:0000256" key="3">
    <source>
        <dbReference type="ARBA" id="ARBA00022694"/>
    </source>
</evidence>
<evidence type="ECO:0000256" key="1">
    <source>
        <dbReference type="ARBA" id="ARBA00004123"/>
    </source>
</evidence>
<sequence length="302" mass="33876">MLYDLNVAWPTGDYNSKPSPTQLTNLFNTISTLYSFGYTKIAINFTINETVKIPINNANQINPIMVGLIDSKFPKERYPELLIFTRLTLVISEPSRVQALSKINSHFDLIAIQPTSEKALQLSITNLDIDIISFNLNSRLPFFIKHKTICSAINKGIKFEINYSGVLSGSAGYTADTNGGSNNLVASASQLRRNWFNNVLQLIRASRERGLIISSGANQPLQVRNYTEILTLLNTLGLPNNKGKTSITQNSEACLINGRLRIKSYKQTIVIGNAQQKRSLYENELEDKTKKNNVKNYKKIKI</sequence>
<organism evidence="4 5">
    <name type="scientific">Hyphopichia burtonii NRRL Y-1933</name>
    <dbReference type="NCBI Taxonomy" id="984485"/>
    <lineage>
        <taxon>Eukaryota</taxon>
        <taxon>Fungi</taxon>
        <taxon>Dikarya</taxon>
        <taxon>Ascomycota</taxon>
        <taxon>Saccharomycotina</taxon>
        <taxon>Pichiomycetes</taxon>
        <taxon>Debaryomycetaceae</taxon>
        <taxon>Hyphopichia</taxon>
    </lineage>
</organism>
<dbReference type="GO" id="GO:0008033">
    <property type="term" value="P:tRNA processing"/>
    <property type="evidence" value="ECO:0007669"/>
    <property type="project" value="UniProtKB-KW"/>
</dbReference>
<dbReference type="Pfam" id="PF01876">
    <property type="entry name" value="RNase_P_p30"/>
    <property type="match status" value="1"/>
</dbReference>
<name>A0A1E4RIB8_9ASCO</name>
<keyword evidence="5" id="KW-1185">Reference proteome</keyword>
<evidence type="ECO:0000313" key="5">
    <source>
        <dbReference type="Proteomes" id="UP000095085"/>
    </source>
</evidence>